<evidence type="ECO:0000256" key="1">
    <source>
        <dbReference type="SAM" id="Phobius"/>
    </source>
</evidence>
<name>A0ABW7FGN5_9BURK</name>
<sequence length="44" mass="4832">MDTELLTNPGFWISIALVALAWGFGSMLKRAGGQRAARRAQGRR</sequence>
<evidence type="ECO:0000313" key="2">
    <source>
        <dbReference type="EMBL" id="MFG6439799.1"/>
    </source>
</evidence>
<keyword evidence="1" id="KW-1133">Transmembrane helix</keyword>
<proteinExistence type="predicted"/>
<gene>
    <name evidence="2" type="ORF">ACG0Z3_03825</name>
</gene>
<dbReference type="Proteomes" id="UP001606301">
    <property type="component" value="Unassembled WGS sequence"/>
</dbReference>
<dbReference type="EMBL" id="JBIGHW010000002">
    <property type="protein sequence ID" value="MFG6439799.1"/>
    <property type="molecule type" value="Genomic_DNA"/>
</dbReference>
<organism evidence="2 3">
    <name type="scientific">Pelomonas margarita</name>
    <dbReference type="NCBI Taxonomy" id="3299031"/>
    <lineage>
        <taxon>Bacteria</taxon>
        <taxon>Pseudomonadati</taxon>
        <taxon>Pseudomonadota</taxon>
        <taxon>Betaproteobacteria</taxon>
        <taxon>Burkholderiales</taxon>
        <taxon>Sphaerotilaceae</taxon>
        <taxon>Roseateles</taxon>
    </lineage>
</organism>
<reference evidence="2 3" key="1">
    <citation type="submission" date="2024-08" db="EMBL/GenBank/DDBJ databases">
        <authorList>
            <person name="Lu H."/>
        </authorList>
    </citation>
    <scope>NUCLEOTIDE SEQUENCE [LARGE SCALE GENOMIC DNA]</scope>
    <source>
        <strain evidence="2 3">LKC17W</strain>
    </source>
</reference>
<keyword evidence="3" id="KW-1185">Reference proteome</keyword>
<accession>A0ABW7FGN5</accession>
<feature type="transmembrane region" description="Helical" evidence="1">
    <location>
        <begin position="12"/>
        <end position="28"/>
    </location>
</feature>
<dbReference type="RefSeq" id="WP_394395472.1">
    <property type="nucleotide sequence ID" value="NZ_JBIGHW010000002.1"/>
</dbReference>
<protein>
    <submittedName>
        <fullName evidence="2">Uncharacterized protein</fullName>
    </submittedName>
</protein>
<keyword evidence="1" id="KW-0812">Transmembrane</keyword>
<keyword evidence="1" id="KW-0472">Membrane</keyword>
<evidence type="ECO:0000313" key="3">
    <source>
        <dbReference type="Proteomes" id="UP001606301"/>
    </source>
</evidence>
<comment type="caution">
    <text evidence="2">The sequence shown here is derived from an EMBL/GenBank/DDBJ whole genome shotgun (WGS) entry which is preliminary data.</text>
</comment>